<dbReference type="EMBL" id="JABBHS010000198">
    <property type="protein sequence ID" value="MBU2722905.1"/>
    <property type="molecule type" value="Genomic_DNA"/>
</dbReference>
<dbReference type="PANTHER" id="PTHR33375:SF7">
    <property type="entry name" value="CHROMOSOME 2-PARTITIONING PROTEIN PARB-RELATED"/>
    <property type="match status" value="1"/>
</dbReference>
<dbReference type="RefSeq" id="WP_215886140.1">
    <property type="nucleotide sequence ID" value="NZ_CP134225.1"/>
</dbReference>
<dbReference type="AlphaFoldDB" id="A0A8X8GBT5"/>
<name>A0A8X8GBT5_ACIFI</name>
<dbReference type="Gene3D" id="1.10.10.2830">
    <property type="match status" value="1"/>
</dbReference>
<accession>A0A8X8GBT5</accession>
<evidence type="ECO:0000259" key="1">
    <source>
        <dbReference type="SMART" id="SM00470"/>
    </source>
</evidence>
<sequence>MKVLCEIETATMYATVAEVALSDIGIPEGRAPRNLVRSIAHQGVIEPVILKYATFGDNQFEVVAGRRRLQACRELKLESVVSLVRSKAESETALASVTLSENLVRSRNLLSEVEAFRELRMGGLDDDVIQSELGLFRRDVRGLETLSQMAPATEEALRTGKISPSSAKTLAKLPPDVQEAFFSENPPEKSKYTLKSVQAWRMRYLFPSNQMSCLETIPMF</sequence>
<organism evidence="2 3">
    <name type="scientific">Acidithiobacillus ferridurans</name>
    <dbReference type="NCBI Taxonomy" id="1232575"/>
    <lineage>
        <taxon>Bacteria</taxon>
        <taxon>Pseudomonadati</taxon>
        <taxon>Pseudomonadota</taxon>
        <taxon>Acidithiobacillia</taxon>
        <taxon>Acidithiobacillales</taxon>
        <taxon>Acidithiobacillaceae</taxon>
        <taxon>Acidithiobacillus</taxon>
    </lineage>
</organism>
<dbReference type="Proteomes" id="UP000887300">
    <property type="component" value="Unassembled WGS sequence"/>
</dbReference>
<protein>
    <submittedName>
        <fullName evidence="2">ParB N-terminal domain-containing protein</fullName>
    </submittedName>
</protein>
<dbReference type="SMART" id="SM00470">
    <property type="entry name" value="ParB"/>
    <property type="match status" value="1"/>
</dbReference>
<dbReference type="SUPFAM" id="SSF109709">
    <property type="entry name" value="KorB DNA-binding domain-like"/>
    <property type="match status" value="1"/>
</dbReference>
<dbReference type="PANTHER" id="PTHR33375">
    <property type="entry name" value="CHROMOSOME-PARTITIONING PROTEIN PARB-RELATED"/>
    <property type="match status" value="1"/>
</dbReference>
<dbReference type="Pfam" id="PF02195">
    <property type="entry name" value="ParB_N"/>
    <property type="match status" value="1"/>
</dbReference>
<dbReference type="SUPFAM" id="SSF110849">
    <property type="entry name" value="ParB/Sulfiredoxin"/>
    <property type="match status" value="1"/>
</dbReference>
<dbReference type="GO" id="GO:0005694">
    <property type="term" value="C:chromosome"/>
    <property type="evidence" value="ECO:0007669"/>
    <property type="project" value="TreeGrafter"/>
</dbReference>
<dbReference type="InterPro" id="IPR050336">
    <property type="entry name" value="Chromosome_partition/occlusion"/>
</dbReference>
<evidence type="ECO:0000313" key="2">
    <source>
        <dbReference type="EMBL" id="MBU2722905.1"/>
    </source>
</evidence>
<reference evidence="2" key="1">
    <citation type="journal article" date="2021" name="ISME J.">
        <title>Genomic evolution of the class Acidithiobacillia: deep-branching Proteobacteria living in extreme acidic conditions.</title>
        <authorList>
            <person name="Moya-Beltran A."/>
            <person name="Beard S."/>
            <person name="Rojas-Villalobos C."/>
            <person name="Issotta F."/>
            <person name="Gallardo Y."/>
            <person name="Ulloa R."/>
            <person name="Giaveno A."/>
            <person name="Degli Esposti M."/>
            <person name="Johnson D.B."/>
            <person name="Quatrini R."/>
        </authorList>
    </citation>
    <scope>NUCLEOTIDE SEQUENCE</scope>
    <source>
        <strain evidence="2">DSM 583</strain>
    </source>
</reference>
<evidence type="ECO:0000313" key="3">
    <source>
        <dbReference type="Proteomes" id="UP000887300"/>
    </source>
</evidence>
<dbReference type="InterPro" id="IPR036086">
    <property type="entry name" value="ParB/Sulfiredoxin_sf"/>
</dbReference>
<comment type="caution">
    <text evidence="2">The sequence shown here is derived from an EMBL/GenBank/DDBJ whole genome shotgun (WGS) entry which is preliminary data.</text>
</comment>
<feature type="domain" description="ParB-like N-terminal" evidence="1">
    <location>
        <begin position="17"/>
        <end position="103"/>
    </location>
</feature>
<dbReference type="Gene3D" id="3.90.1530.30">
    <property type="match status" value="1"/>
</dbReference>
<gene>
    <name evidence="2" type="ORF">HF568_06715</name>
</gene>
<dbReference type="GO" id="GO:0007059">
    <property type="term" value="P:chromosome segregation"/>
    <property type="evidence" value="ECO:0007669"/>
    <property type="project" value="TreeGrafter"/>
</dbReference>
<proteinExistence type="predicted"/>
<dbReference type="InterPro" id="IPR003115">
    <property type="entry name" value="ParB_N"/>
</dbReference>